<organism evidence="5 6">
    <name type="scientific">Brevibacterium paucivorans</name>
    <dbReference type="NCBI Taxonomy" id="170994"/>
    <lineage>
        <taxon>Bacteria</taxon>
        <taxon>Bacillati</taxon>
        <taxon>Actinomycetota</taxon>
        <taxon>Actinomycetes</taxon>
        <taxon>Micrococcales</taxon>
        <taxon>Brevibacteriaceae</taxon>
        <taxon>Brevibacterium</taxon>
    </lineage>
</organism>
<name>A0A2N6VKY4_9MICO</name>
<sequence>MVATHDPHDEPFFREWNTHRHLTRSRTRTTQLQHALGLTRTLPTPAILIVGSKGKGTATAAATSALAKNATVGTITSPPLRHNRERIRINGRAISHAEYACLSEIAHTAIDTLPPVTDGYLPPSGIYTQVGIAYLLQQGVDYLVIEEGLGGLSDDVSLFDYPTVGITQIFMEHGDILGNSISAITNDLLGTITPATTNIVSHYNQPQEVWDYLEGREPELPELELPEPELVHASTMTATNLEIGARAAATLTGRYVPIGEQELILPARASTHTPPQSDALWMVDAGINPEGIQHAITRATEELGSFHVLAGLPDVKDVDACLEVLEPLPVTFVGAGRDYLDYSHLAAHGPVLTVEGACEQALASGKNTLAVGTMSFAGAVLEFLDAPTHFWW</sequence>
<gene>
    <name evidence="5" type="ORF">CJ199_09890</name>
</gene>
<dbReference type="GO" id="GO:0005737">
    <property type="term" value="C:cytoplasm"/>
    <property type="evidence" value="ECO:0007669"/>
    <property type="project" value="TreeGrafter"/>
</dbReference>
<comment type="caution">
    <text evidence="5">The sequence shown here is derived from an EMBL/GenBank/DDBJ whole genome shotgun (WGS) entry which is preliminary data.</text>
</comment>
<reference evidence="5 6" key="1">
    <citation type="submission" date="2017-09" db="EMBL/GenBank/DDBJ databases">
        <title>Bacterial strain isolated from the female urinary microbiota.</title>
        <authorList>
            <person name="Thomas-White K."/>
            <person name="Kumar N."/>
            <person name="Forster S."/>
            <person name="Putonti C."/>
            <person name="Lawley T."/>
            <person name="Wolfe A.J."/>
        </authorList>
    </citation>
    <scope>NUCLEOTIDE SEQUENCE [LARGE SCALE GENOMIC DNA]</scope>
    <source>
        <strain evidence="5 6">UMB1301</strain>
    </source>
</reference>
<keyword evidence="4" id="KW-0067">ATP-binding</keyword>
<dbReference type="GO" id="GO:0004326">
    <property type="term" value="F:tetrahydrofolylpolyglutamate synthase activity"/>
    <property type="evidence" value="ECO:0007669"/>
    <property type="project" value="InterPro"/>
</dbReference>
<dbReference type="RefSeq" id="WP_102239319.1">
    <property type="nucleotide sequence ID" value="NZ_PNHK01000004.1"/>
</dbReference>
<dbReference type="InterPro" id="IPR001645">
    <property type="entry name" value="Folylpolyglutamate_synth"/>
</dbReference>
<dbReference type="GO" id="GO:0005524">
    <property type="term" value="F:ATP binding"/>
    <property type="evidence" value="ECO:0007669"/>
    <property type="project" value="UniProtKB-KW"/>
</dbReference>
<evidence type="ECO:0000256" key="3">
    <source>
        <dbReference type="ARBA" id="ARBA00022741"/>
    </source>
</evidence>
<evidence type="ECO:0008006" key="7">
    <source>
        <dbReference type="Google" id="ProtNLM"/>
    </source>
</evidence>
<dbReference type="Proteomes" id="UP000235598">
    <property type="component" value="Unassembled WGS sequence"/>
</dbReference>
<protein>
    <recommendedName>
        <fullName evidence="7">Dihydrofolate synthase</fullName>
    </recommendedName>
</protein>
<dbReference type="EMBL" id="PNHK01000004">
    <property type="protein sequence ID" value="PMD04673.1"/>
    <property type="molecule type" value="Genomic_DNA"/>
</dbReference>
<dbReference type="PANTHER" id="PTHR11136">
    <property type="entry name" value="FOLYLPOLYGLUTAMATE SYNTHASE-RELATED"/>
    <property type="match status" value="1"/>
</dbReference>
<dbReference type="AlphaFoldDB" id="A0A2N6VKY4"/>
<evidence type="ECO:0000313" key="6">
    <source>
        <dbReference type="Proteomes" id="UP000235598"/>
    </source>
</evidence>
<dbReference type="PANTHER" id="PTHR11136:SF0">
    <property type="entry name" value="DIHYDROFOLATE SYNTHETASE-RELATED"/>
    <property type="match status" value="1"/>
</dbReference>
<comment type="similarity">
    <text evidence="1">Belongs to the folylpolyglutamate synthase family.</text>
</comment>
<accession>A0A2N6VKY4</accession>
<dbReference type="Gene3D" id="3.40.1190.10">
    <property type="entry name" value="Mur-like, catalytic domain"/>
    <property type="match status" value="1"/>
</dbReference>
<dbReference type="GO" id="GO:0008841">
    <property type="term" value="F:dihydrofolate synthase activity"/>
    <property type="evidence" value="ECO:0007669"/>
    <property type="project" value="TreeGrafter"/>
</dbReference>
<dbReference type="OrthoDB" id="4961544at2"/>
<keyword evidence="2" id="KW-0436">Ligase</keyword>
<evidence type="ECO:0000256" key="2">
    <source>
        <dbReference type="ARBA" id="ARBA00022598"/>
    </source>
</evidence>
<evidence type="ECO:0000313" key="5">
    <source>
        <dbReference type="EMBL" id="PMD04673.1"/>
    </source>
</evidence>
<dbReference type="SUPFAM" id="SSF53623">
    <property type="entry name" value="MurD-like peptide ligases, catalytic domain"/>
    <property type="match status" value="1"/>
</dbReference>
<keyword evidence="3" id="KW-0547">Nucleotide-binding</keyword>
<evidence type="ECO:0000256" key="1">
    <source>
        <dbReference type="ARBA" id="ARBA00008276"/>
    </source>
</evidence>
<proteinExistence type="inferred from homology"/>
<dbReference type="InterPro" id="IPR036565">
    <property type="entry name" value="Mur-like_cat_sf"/>
</dbReference>
<evidence type="ECO:0000256" key="4">
    <source>
        <dbReference type="ARBA" id="ARBA00022840"/>
    </source>
</evidence>